<keyword evidence="1" id="KW-1133">Transmembrane helix</keyword>
<proteinExistence type="predicted"/>
<keyword evidence="1" id="KW-0472">Membrane</keyword>
<keyword evidence="3" id="KW-1185">Reference proteome</keyword>
<dbReference type="Proteomes" id="UP000823388">
    <property type="component" value="Chromosome 2N"/>
</dbReference>
<dbReference type="EMBL" id="CM029040">
    <property type="protein sequence ID" value="KAG2634256.1"/>
    <property type="molecule type" value="Genomic_DNA"/>
</dbReference>
<name>A0A8T0VKW8_PANVG</name>
<organism evidence="2 3">
    <name type="scientific">Panicum virgatum</name>
    <name type="common">Blackwell switchgrass</name>
    <dbReference type="NCBI Taxonomy" id="38727"/>
    <lineage>
        <taxon>Eukaryota</taxon>
        <taxon>Viridiplantae</taxon>
        <taxon>Streptophyta</taxon>
        <taxon>Embryophyta</taxon>
        <taxon>Tracheophyta</taxon>
        <taxon>Spermatophyta</taxon>
        <taxon>Magnoliopsida</taxon>
        <taxon>Liliopsida</taxon>
        <taxon>Poales</taxon>
        <taxon>Poaceae</taxon>
        <taxon>PACMAD clade</taxon>
        <taxon>Panicoideae</taxon>
        <taxon>Panicodae</taxon>
        <taxon>Paniceae</taxon>
        <taxon>Panicinae</taxon>
        <taxon>Panicum</taxon>
        <taxon>Panicum sect. Hiantes</taxon>
    </lineage>
</organism>
<evidence type="ECO:0000256" key="1">
    <source>
        <dbReference type="SAM" id="Phobius"/>
    </source>
</evidence>
<dbReference type="AlphaFoldDB" id="A0A8T0VKW8"/>
<gene>
    <name evidence="2" type="ORF">PVAP13_2NG197203</name>
</gene>
<protein>
    <submittedName>
        <fullName evidence="2">Uncharacterized protein</fullName>
    </submittedName>
</protein>
<evidence type="ECO:0000313" key="3">
    <source>
        <dbReference type="Proteomes" id="UP000823388"/>
    </source>
</evidence>
<accession>A0A8T0VKW8</accession>
<keyword evidence="1" id="KW-0812">Transmembrane</keyword>
<sequence>MAETNVRILLFHFLVMSFCSIYWFTRLTNWCFGSRGCDGMASMSNIVMQLHRIDSWSYRGISAALSSGIAFFVVCFCLLLLERLMMSFVATFIPELLS</sequence>
<feature type="transmembrane region" description="Helical" evidence="1">
    <location>
        <begin position="7"/>
        <end position="25"/>
    </location>
</feature>
<comment type="caution">
    <text evidence="2">The sequence shown here is derived from an EMBL/GenBank/DDBJ whole genome shotgun (WGS) entry which is preliminary data.</text>
</comment>
<feature type="transmembrane region" description="Helical" evidence="1">
    <location>
        <begin position="60"/>
        <end position="81"/>
    </location>
</feature>
<reference evidence="2" key="1">
    <citation type="submission" date="2020-05" db="EMBL/GenBank/DDBJ databases">
        <title>WGS assembly of Panicum virgatum.</title>
        <authorList>
            <person name="Lovell J.T."/>
            <person name="Jenkins J."/>
            <person name="Shu S."/>
            <person name="Juenger T.E."/>
            <person name="Schmutz J."/>
        </authorList>
    </citation>
    <scope>NUCLEOTIDE SEQUENCE</scope>
    <source>
        <strain evidence="2">AP13</strain>
    </source>
</reference>
<evidence type="ECO:0000313" key="2">
    <source>
        <dbReference type="EMBL" id="KAG2634256.1"/>
    </source>
</evidence>